<dbReference type="OrthoDB" id="248495at2759"/>
<proteinExistence type="predicted"/>
<dbReference type="GO" id="GO:0032991">
    <property type="term" value="C:protein-containing complex"/>
    <property type="evidence" value="ECO:0007669"/>
    <property type="project" value="UniProtKB-ARBA"/>
</dbReference>
<dbReference type="GO" id="GO:0004672">
    <property type="term" value="F:protein kinase activity"/>
    <property type="evidence" value="ECO:0007669"/>
    <property type="project" value="InterPro"/>
</dbReference>
<dbReference type="GO" id="GO:0051754">
    <property type="term" value="P:meiotic sister chromatid cohesion, centromeric"/>
    <property type="evidence" value="ECO:0007669"/>
    <property type="project" value="TreeGrafter"/>
</dbReference>
<dbReference type="InterPro" id="IPR000719">
    <property type="entry name" value="Prot_kinase_dom"/>
</dbReference>
<dbReference type="EMBL" id="CAJVPS010000078">
    <property type="protein sequence ID" value="CAG8448928.1"/>
    <property type="molecule type" value="Genomic_DNA"/>
</dbReference>
<keyword evidence="9" id="KW-1185">Reference proteome</keyword>
<evidence type="ECO:0000256" key="2">
    <source>
        <dbReference type="ARBA" id="ARBA00022454"/>
    </source>
</evidence>
<feature type="compositionally biased region" description="Polar residues" evidence="5">
    <location>
        <begin position="665"/>
        <end position="682"/>
    </location>
</feature>
<dbReference type="PANTHER" id="PTHR14030">
    <property type="entry name" value="MITOTIC CHECKPOINT SERINE/THREONINE-PROTEIN KINASE BUB1"/>
    <property type="match status" value="1"/>
</dbReference>
<dbReference type="FunFam" id="1.25.40.430:FF:000003">
    <property type="entry name" value="Checkpoint serine/threonine-protein kinase BUB1"/>
    <property type="match status" value="1"/>
</dbReference>
<evidence type="ECO:0000313" key="8">
    <source>
        <dbReference type="EMBL" id="CAG8448928.1"/>
    </source>
</evidence>
<feature type="compositionally biased region" description="Polar residues" evidence="5">
    <location>
        <begin position="386"/>
        <end position="408"/>
    </location>
</feature>
<dbReference type="Pfam" id="PF08311">
    <property type="entry name" value="Mad3_BUB1_I"/>
    <property type="match status" value="1"/>
</dbReference>
<feature type="compositionally biased region" description="Basic and acidic residues" evidence="5">
    <location>
        <begin position="359"/>
        <end position="385"/>
    </location>
</feature>
<evidence type="ECO:0000259" key="7">
    <source>
        <dbReference type="PROSITE" id="PS51489"/>
    </source>
</evidence>
<dbReference type="Proteomes" id="UP000789508">
    <property type="component" value="Unassembled WGS sequence"/>
</dbReference>
<dbReference type="InterPro" id="IPR013212">
    <property type="entry name" value="Mad3/Bub1_I"/>
</dbReference>
<dbReference type="InterPro" id="IPR011009">
    <property type="entry name" value="Kinase-like_dom_sf"/>
</dbReference>
<dbReference type="Pfam" id="PF00069">
    <property type="entry name" value="Pkinase"/>
    <property type="match status" value="1"/>
</dbReference>
<dbReference type="GO" id="GO:0000776">
    <property type="term" value="C:kinetochore"/>
    <property type="evidence" value="ECO:0007669"/>
    <property type="project" value="UniProtKB-KW"/>
</dbReference>
<keyword evidence="4" id="KW-0137">Centromere</keyword>
<feature type="region of interest" description="Disordered" evidence="5">
    <location>
        <begin position="354"/>
        <end position="408"/>
    </location>
</feature>
<gene>
    <name evidence="8" type="ORF">ALEPTO_LOCUS875</name>
</gene>
<sequence>MPEETEQTTQLTSDQLKLSSNIANYSFEDQKENIIPVKQGRSGVTLSQLFSVAPSKRHEQLQEGHNQFSQELQNLGELDDPLDVYSRYIEWTIQNYPEGHNNESNLIQLLEAATRLFQDDVRYKNDARYLKYWIQYSKYVEQPREIFAFLENKNIGSNYAVYYEEYGTLLERAQKYKEADEIYKLGIRRNAQPLERLNRRYNDFQIRMMTTTSIPNENPQTASKELINPQRKILGIKSSASSTKSAPLNVALARNSSSSREAANTLKIEHATPIDDNLPSTGKISVFYDPDGRIGAAALAASENKWKDYGTEASRKKENIHDPLKWKGEKLSQKSNCSVIPAAKLEIYHDEPQLASLNETERPIEDFGRLPENKSDTSKEHKLTRETNSSHTLGKQSASSSSQTRKAKSNNIQLPENFFINLDQFYVGDEEFCFEEIRAKYLGWGDKSVEEEEHSIDANVSEYCTDVEKNPTSNIGQRTPIKDAKFDESEKTNRPSPTINTKEALADIYEIFSQPLIRDSDDENGDYSSSSRAKRENKPTIFYDENSLLQTPSSSYNTSGIFAGQKRKGSHDENFDLFENSFNSQASAKRQALGILFPLDCVHKETDIENSQSLNNELENNSCGESNSIILRNQYSNHRGDIRTVPFEILTPIDERNSEYESGKASLSSATSFKATESNESTGELDDTFGHKTQKKVIPLSSKSNQPILHFQAFNSLPGNLCNPMDPEIRDKFFSELNPPLSSYEGFYDHKLTEFSGSEKVNNCAMNWINNSRKRHNVSIDSDYTLNLLDDTFEIRQKLGEGGFAKVYCIVDKKRLNKIIGNEIHRSSNCNDKSIFRALKLQKPPDAWEFYILRQVHQRVSASTINSFISVSALYLFKDESYLIMEYLEHGTILDVVNAATKENTSMDELLVGFFTVELLKAIEAMHAAGIIHGDLKADNLLVRLEPTEEWDSQYSPTGSNGWSKKGVKIIDFGRAIDLTLFSEETKFICDWETSEQDCYEMRVGKPWKWHADYYGLAGIIYCMLHHKFMQTTCVDESITRKRYMPLLPFKRYWQDLWRRMFDMLLNPSYVRSDSQLPITNELRDIRRELEGYLVMNCERNGKSLKLMLRKLENKEYS</sequence>
<dbReference type="AlphaFoldDB" id="A0A9N8VFG4"/>
<organism evidence="8 9">
    <name type="scientific">Ambispora leptoticha</name>
    <dbReference type="NCBI Taxonomy" id="144679"/>
    <lineage>
        <taxon>Eukaryota</taxon>
        <taxon>Fungi</taxon>
        <taxon>Fungi incertae sedis</taxon>
        <taxon>Mucoromycota</taxon>
        <taxon>Glomeromycotina</taxon>
        <taxon>Glomeromycetes</taxon>
        <taxon>Archaeosporales</taxon>
        <taxon>Ambisporaceae</taxon>
        <taxon>Ambispora</taxon>
    </lineage>
</organism>
<name>A0A9N8VFG4_9GLOM</name>
<evidence type="ECO:0000256" key="5">
    <source>
        <dbReference type="SAM" id="MobiDB-lite"/>
    </source>
</evidence>
<dbReference type="SMART" id="SM00220">
    <property type="entry name" value="S_TKc"/>
    <property type="match status" value="1"/>
</dbReference>
<feature type="region of interest" description="Disordered" evidence="5">
    <location>
        <begin position="660"/>
        <end position="687"/>
    </location>
</feature>
<feature type="region of interest" description="Disordered" evidence="5">
    <location>
        <begin position="519"/>
        <end position="539"/>
    </location>
</feature>
<accession>A0A9N8VFG4</accession>
<dbReference type="GO" id="GO:0005634">
    <property type="term" value="C:nucleus"/>
    <property type="evidence" value="ECO:0007669"/>
    <property type="project" value="TreeGrafter"/>
</dbReference>
<dbReference type="SMART" id="SM00777">
    <property type="entry name" value="Mad3_BUB1_I"/>
    <property type="match status" value="1"/>
</dbReference>
<dbReference type="InterPro" id="IPR008271">
    <property type="entry name" value="Ser/Thr_kinase_AS"/>
</dbReference>
<evidence type="ECO:0000256" key="1">
    <source>
        <dbReference type="ARBA" id="ARBA00004629"/>
    </source>
</evidence>
<dbReference type="PROSITE" id="PS00108">
    <property type="entry name" value="PROTEIN_KINASE_ST"/>
    <property type="match status" value="1"/>
</dbReference>
<evidence type="ECO:0000256" key="4">
    <source>
        <dbReference type="ARBA" id="ARBA00023328"/>
    </source>
</evidence>
<dbReference type="Gene3D" id="1.25.40.430">
    <property type="match status" value="1"/>
</dbReference>
<reference evidence="8" key="1">
    <citation type="submission" date="2021-06" db="EMBL/GenBank/DDBJ databases">
        <authorList>
            <person name="Kallberg Y."/>
            <person name="Tangrot J."/>
            <person name="Rosling A."/>
        </authorList>
    </citation>
    <scope>NUCLEOTIDE SEQUENCE</scope>
    <source>
        <strain evidence="8">FL130A</strain>
    </source>
</reference>
<dbReference type="PROSITE" id="PS50011">
    <property type="entry name" value="PROTEIN_KINASE_DOM"/>
    <property type="match status" value="1"/>
</dbReference>
<comment type="caution">
    <text evidence="8">The sequence shown here is derived from an EMBL/GenBank/DDBJ whole genome shotgun (WGS) entry which is preliminary data.</text>
</comment>
<dbReference type="GO" id="GO:0007094">
    <property type="term" value="P:mitotic spindle assembly checkpoint signaling"/>
    <property type="evidence" value="ECO:0007669"/>
    <property type="project" value="InterPro"/>
</dbReference>
<dbReference type="CDD" id="cd13981">
    <property type="entry name" value="STKc_Bub1_BubR1"/>
    <property type="match status" value="1"/>
</dbReference>
<feature type="domain" description="Protein kinase" evidence="6">
    <location>
        <begin position="793"/>
        <end position="1118"/>
    </location>
</feature>
<dbReference type="Gene3D" id="1.10.510.10">
    <property type="entry name" value="Transferase(Phosphotransferase) domain 1"/>
    <property type="match status" value="1"/>
</dbReference>
<dbReference type="SUPFAM" id="SSF56112">
    <property type="entry name" value="Protein kinase-like (PK-like)"/>
    <property type="match status" value="1"/>
</dbReference>
<comment type="subcellular location">
    <subcellularLocation>
        <location evidence="1">Chromosome</location>
        <location evidence="1">Centromere</location>
        <location evidence="1">Kinetochore</location>
    </subcellularLocation>
</comment>
<protein>
    <submittedName>
        <fullName evidence="8">10011_t:CDS:1</fullName>
    </submittedName>
</protein>
<keyword evidence="2" id="KW-0158">Chromosome</keyword>
<dbReference type="InterPro" id="IPR015661">
    <property type="entry name" value="Bub1/Mad3"/>
</dbReference>
<evidence type="ECO:0000259" key="6">
    <source>
        <dbReference type="PROSITE" id="PS50011"/>
    </source>
</evidence>
<dbReference type="PROSITE" id="PS51489">
    <property type="entry name" value="BUB1_N"/>
    <property type="match status" value="1"/>
</dbReference>
<evidence type="ECO:0000313" key="9">
    <source>
        <dbReference type="Proteomes" id="UP000789508"/>
    </source>
</evidence>
<evidence type="ECO:0000256" key="3">
    <source>
        <dbReference type="ARBA" id="ARBA00022838"/>
    </source>
</evidence>
<keyword evidence="3" id="KW-0995">Kinetochore</keyword>
<dbReference type="PANTHER" id="PTHR14030:SF4">
    <property type="entry name" value="BUB1 KINASE, ISOFORM A-RELATED"/>
    <property type="match status" value="1"/>
</dbReference>
<dbReference type="GO" id="GO:0005524">
    <property type="term" value="F:ATP binding"/>
    <property type="evidence" value="ECO:0007669"/>
    <property type="project" value="InterPro"/>
</dbReference>
<feature type="domain" description="BUB1 N-terminal" evidence="7">
    <location>
        <begin position="68"/>
        <end position="229"/>
    </location>
</feature>